<dbReference type="PROSITE" id="PS51462">
    <property type="entry name" value="NUDIX"/>
    <property type="match status" value="1"/>
</dbReference>
<dbReference type="GO" id="GO:0005737">
    <property type="term" value="C:cytoplasm"/>
    <property type="evidence" value="ECO:0007669"/>
    <property type="project" value="TreeGrafter"/>
</dbReference>
<name>A0A074TL85_9RHOB</name>
<keyword evidence="2" id="KW-0479">Metal-binding</keyword>
<keyword evidence="4" id="KW-0460">Magnesium</keyword>
<dbReference type="Gene3D" id="3.90.79.10">
    <property type="entry name" value="Nucleoside Triphosphate Pyrophosphohydrolase"/>
    <property type="match status" value="1"/>
</dbReference>
<evidence type="ECO:0000313" key="6">
    <source>
        <dbReference type="EMBL" id="KEP69723.1"/>
    </source>
</evidence>
<gene>
    <name evidence="6" type="ORF">DL1_02600</name>
</gene>
<feature type="domain" description="Nudix hydrolase" evidence="5">
    <location>
        <begin position="16"/>
        <end position="148"/>
    </location>
</feature>
<evidence type="ECO:0000313" key="7">
    <source>
        <dbReference type="Proteomes" id="UP000027725"/>
    </source>
</evidence>
<evidence type="ECO:0000256" key="1">
    <source>
        <dbReference type="ARBA" id="ARBA00001946"/>
    </source>
</evidence>
<comment type="cofactor">
    <cofactor evidence="1">
        <name>Mg(2+)</name>
        <dbReference type="ChEBI" id="CHEBI:18420"/>
    </cofactor>
</comment>
<dbReference type="GO" id="GO:0016462">
    <property type="term" value="F:pyrophosphatase activity"/>
    <property type="evidence" value="ECO:0007669"/>
    <property type="project" value="InterPro"/>
</dbReference>
<dbReference type="RefSeq" id="WP_051693484.1">
    <property type="nucleotide sequence ID" value="NZ_FOVB01000001.1"/>
</dbReference>
<dbReference type="Proteomes" id="UP000027725">
    <property type="component" value="Unassembled WGS sequence"/>
</dbReference>
<evidence type="ECO:0000256" key="3">
    <source>
        <dbReference type="ARBA" id="ARBA00022801"/>
    </source>
</evidence>
<protein>
    <submittedName>
        <fullName evidence="6">NUDIX hydrolase</fullName>
    </submittedName>
</protein>
<accession>A0A074TL85</accession>
<dbReference type="Pfam" id="PF00293">
    <property type="entry name" value="NUDIX"/>
    <property type="match status" value="1"/>
</dbReference>
<dbReference type="OrthoDB" id="7066910at2"/>
<evidence type="ECO:0000256" key="4">
    <source>
        <dbReference type="ARBA" id="ARBA00022842"/>
    </source>
</evidence>
<dbReference type="STRING" id="1185766.SAMN05216224_1011014"/>
<organism evidence="6 7">
    <name type="scientific">Thioclava dalianensis</name>
    <dbReference type="NCBI Taxonomy" id="1185766"/>
    <lineage>
        <taxon>Bacteria</taxon>
        <taxon>Pseudomonadati</taxon>
        <taxon>Pseudomonadota</taxon>
        <taxon>Alphaproteobacteria</taxon>
        <taxon>Rhodobacterales</taxon>
        <taxon>Paracoccaceae</taxon>
        <taxon>Thioclava</taxon>
    </lineage>
</organism>
<dbReference type="GO" id="GO:0046872">
    <property type="term" value="F:metal ion binding"/>
    <property type="evidence" value="ECO:0007669"/>
    <property type="project" value="UniProtKB-KW"/>
</dbReference>
<dbReference type="SUPFAM" id="SSF55811">
    <property type="entry name" value="Nudix"/>
    <property type="match status" value="1"/>
</dbReference>
<dbReference type="EMBL" id="JHEH01000011">
    <property type="protein sequence ID" value="KEP69723.1"/>
    <property type="molecule type" value="Genomic_DNA"/>
</dbReference>
<dbReference type="InterPro" id="IPR000086">
    <property type="entry name" value="NUDIX_hydrolase_dom"/>
</dbReference>
<dbReference type="PANTHER" id="PTHR12629:SF0">
    <property type="entry name" value="DIPHOSPHOINOSITOL-POLYPHOSPHATE DIPHOSPHATASE"/>
    <property type="match status" value="1"/>
</dbReference>
<reference evidence="6 7" key="1">
    <citation type="submission" date="2014-03" db="EMBL/GenBank/DDBJ databases">
        <title>The draft genome sequence of Thioclava dalianensis DLFJ1-1.</title>
        <authorList>
            <person name="Lai Q."/>
            <person name="Shao Z."/>
        </authorList>
    </citation>
    <scope>NUCLEOTIDE SEQUENCE [LARGE SCALE GENOMIC DNA]</scope>
    <source>
        <strain evidence="6 7">DLFJ1-1</strain>
    </source>
</reference>
<proteinExistence type="predicted"/>
<sequence>MKWAKRIAKDLIGSRPASLQVGALCTRRIDGKLQILLITSRDSGRWVVPKGWPMRGRSLAGAARQEAWEEAGVKGRISSEPVGSFHYEKILDGGLGVPTDVVLYHLKVDHLEKVYPEDHQRKRQWCSPRYAADLVAEDSLKKILLEFKG</sequence>
<comment type="caution">
    <text evidence="6">The sequence shown here is derived from an EMBL/GenBank/DDBJ whole genome shotgun (WGS) entry which is preliminary data.</text>
</comment>
<evidence type="ECO:0000256" key="2">
    <source>
        <dbReference type="ARBA" id="ARBA00022723"/>
    </source>
</evidence>
<keyword evidence="7" id="KW-1185">Reference proteome</keyword>
<evidence type="ECO:0000259" key="5">
    <source>
        <dbReference type="PROSITE" id="PS51462"/>
    </source>
</evidence>
<dbReference type="AlphaFoldDB" id="A0A074TL85"/>
<dbReference type="InterPro" id="IPR015797">
    <property type="entry name" value="NUDIX_hydrolase-like_dom_sf"/>
</dbReference>
<dbReference type="PANTHER" id="PTHR12629">
    <property type="entry name" value="DIPHOSPHOINOSITOL POLYPHOSPHATE PHOSPHOHYDROLASE"/>
    <property type="match status" value="1"/>
</dbReference>
<dbReference type="CDD" id="cd04666">
    <property type="entry name" value="NUDIX_DIPP2_like_Nudt4"/>
    <property type="match status" value="1"/>
</dbReference>
<dbReference type="eggNOG" id="COG0494">
    <property type="taxonomic scope" value="Bacteria"/>
</dbReference>
<dbReference type="InterPro" id="IPR047198">
    <property type="entry name" value="DDP-like_NUDIX"/>
</dbReference>
<keyword evidence="3 6" id="KW-0378">Hydrolase</keyword>